<evidence type="ECO:0000313" key="2">
    <source>
        <dbReference type="RefSeq" id="XP_019618104.1"/>
    </source>
</evidence>
<dbReference type="GeneID" id="109465334"/>
<dbReference type="OrthoDB" id="10030568at2759"/>
<evidence type="ECO:0000313" key="1">
    <source>
        <dbReference type="Proteomes" id="UP000515135"/>
    </source>
</evidence>
<gene>
    <name evidence="2" type="primary">LOC109465334</name>
</gene>
<dbReference type="KEGG" id="bbel:109465334"/>
<dbReference type="Proteomes" id="UP000515135">
    <property type="component" value="Unplaced"/>
</dbReference>
<protein>
    <submittedName>
        <fullName evidence="2">Uncharacterized protein LOC109465334</fullName>
    </submittedName>
</protein>
<organism evidence="1 2">
    <name type="scientific">Branchiostoma belcheri</name>
    <name type="common">Amphioxus</name>
    <dbReference type="NCBI Taxonomy" id="7741"/>
    <lineage>
        <taxon>Eukaryota</taxon>
        <taxon>Metazoa</taxon>
        <taxon>Chordata</taxon>
        <taxon>Cephalochordata</taxon>
        <taxon>Leptocardii</taxon>
        <taxon>Amphioxiformes</taxon>
        <taxon>Branchiostomatidae</taxon>
        <taxon>Branchiostoma</taxon>
    </lineage>
</organism>
<proteinExistence type="predicted"/>
<dbReference type="RefSeq" id="XP_019618104.1">
    <property type="nucleotide sequence ID" value="XM_019762545.1"/>
</dbReference>
<dbReference type="AlphaFoldDB" id="A0A6P4Y6V8"/>
<keyword evidence="1" id="KW-1185">Reference proteome</keyword>
<accession>A0A6P4Y6V8</accession>
<reference evidence="2" key="1">
    <citation type="submission" date="2025-08" db="UniProtKB">
        <authorList>
            <consortium name="RefSeq"/>
        </authorList>
    </citation>
    <scope>IDENTIFICATION</scope>
    <source>
        <tissue evidence="2">Gonad</tissue>
    </source>
</reference>
<name>A0A6P4Y6V8_BRABE</name>
<sequence length="233" mass="26383">MMLKTAGLRKNSALQATVAVLVVLGTSLTVDGGLIIGRIRRHITSAHDHRADRILYCSYDSAIETQTQLATQRLEGYAQLRFPYEVIDWDLFDVEVAAIRNELGDPTLTPLERISLLYTVADGVLTEKLNEDPALLPTDVARNRTRMLAAMDELLTTMNDTIRLYRSRAEENCHCSDVISGILDHLKQVRLETSPVGLTAEGKILKYIRVLYQVIRLVNMERRRHMDPHCRSL</sequence>